<sequence>MSEPSCASFLLSNPEITGIGVRAAVYFQNLWSLWSAFTVITRSQKVGRDTLAAVEIQALPVITTGYAMLISTIIQNHTIGLSTFDGLIILNLSWINSTGACIWYLFLSQYSENLIFGHVPDTEEGPQEKTRDFFGNETFPQRIVRYWVLELTVLHLVFMAAIGIWLWSDPAKFQRSIPGCDNPVTSLFLLGRRVLVGPGEIRGWSITIYTAVLVGHMFLLGGFLVVISHLTYYLVHKFPPFRSRSRGTGIIFTGLVILSVTNVIFIVDTEIMLHTSDRFKQSSASQWTFGQTLALIVCAFSMLQVWAGNVQESEGKREHGSDANAQVDAFRNSEFTSALQSASYKGHVDGVKLLLELGANDKERGGMYNSAIQAALCQGHKDVIDALRAQSDFTEDITVYEDLGEGLRVWGDKEWNLGWGLLLLLPKRLKEEHGIKDEVRALAYETLPKVPELARK</sequence>
<feature type="transmembrane region" description="Helical" evidence="1">
    <location>
        <begin position="206"/>
        <end position="235"/>
    </location>
</feature>
<evidence type="ECO:0000313" key="2">
    <source>
        <dbReference type="EMBL" id="KIK59517.1"/>
    </source>
</evidence>
<dbReference type="OrthoDB" id="3047534at2759"/>
<name>A0A0D0CLT7_9AGAR</name>
<reference evidence="2 3" key="1">
    <citation type="submission" date="2014-04" db="EMBL/GenBank/DDBJ databases">
        <title>Evolutionary Origins and Diversification of the Mycorrhizal Mutualists.</title>
        <authorList>
            <consortium name="DOE Joint Genome Institute"/>
            <consortium name="Mycorrhizal Genomics Consortium"/>
            <person name="Kohler A."/>
            <person name="Kuo A."/>
            <person name="Nagy L.G."/>
            <person name="Floudas D."/>
            <person name="Copeland A."/>
            <person name="Barry K.W."/>
            <person name="Cichocki N."/>
            <person name="Veneault-Fourrey C."/>
            <person name="LaButti K."/>
            <person name="Lindquist E.A."/>
            <person name="Lipzen A."/>
            <person name="Lundell T."/>
            <person name="Morin E."/>
            <person name="Murat C."/>
            <person name="Riley R."/>
            <person name="Ohm R."/>
            <person name="Sun H."/>
            <person name="Tunlid A."/>
            <person name="Henrissat B."/>
            <person name="Grigoriev I.V."/>
            <person name="Hibbett D.S."/>
            <person name="Martin F."/>
        </authorList>
    </citation>
    <scope>NUCLEOTIDE SEQUENCE [LARGE SCALE GENOMIC DNA]</scope>
    <source>
        <strain evidence="2 3">FD-317 M1</strain>
    </source>
</reference>
<keyword evidence="1" id="KW-1133">Transmembrane helix</keyword>
<dbReference type="AlphaFoldDB" id="A0A0D0CLT7"/>
<feature type="transmembrane region" description="Helical" evidence="1">
    <location>
        <begin position="287"/>
        <end position="307"/>
    </location>
</feature>
<protein>
    <submittedName>
        <fullName evidence="2">Unplaced genomic scaffold GYMLUscaffold_31, whole genome shotgun sequence</fullName>
    </submittedName>
</protein>
<proteinExistence type="predicted"/>
<dbReference type="SUPFAM" id="SSF48403">
    <property type="entry name" value="Ankyrin repeat"/>
    <property type="match status" value="1"/>
</dbReference>
<keyword evidence="3" id="KW-1185">Reference proteome</keyword>
<evidence type="ECO:0000313" key="3">
    <source>
        <dbReference type="Proteomes" id="UP000053593"/>
    </source>
</evidence>
<accession>A0A0D0CLT7</accession>
<feature type="transmembrane region" description="Helical" evidence="1">
    <location>
        <begin position="247"/>
        <end position="267"/>
    </location>
</feature>
<gene>
    <name evidence="2" type="ORF">GYMLUDRAFT_60081</name>
</gene>
<evidence type="ECO:0000256" key="1">
    <source>
        <dbReference type="SAM" id="Phobius"/>
    </source>
</evidence>
<dbReference type="HOGENOM" id="CLU_600004_0_0_1"/>
<dbReference type="Gene3D" id="1.25.40.20">
    <property type="entry name" value="Ankyrin repeat-containing domain"/>
    <property type="match status" value="1"/>
</dbReference>
<keyword evidence="1" id="KW-0472">Membrane</keyword>
<organism evidence="2 3">
    <name type="scientific">Collybiopsis luxurians FD-317 M1</name>
    <dbReference type="NCBI Taxonomy" id="944289"/>
    <lineage>
        <taxon>Eukaryota</taxon>
        <taxon>Fungi</taxon>
        <taxon>Dikarya</taxon>
        <taxon>Basidiomycota</taxon>
        <taxon>Agaricomycotina</taxon>
        <taxon>Agaricomycetes</taxon>
        <taxon>Agaricomycetidae</taxon>
        <taxon>Agaricales</taxon>
        <taxon>Marasmiineae</taxon>
        <taxon>Omphalotaceae</taxon>
        <taxon>Collybiopsis</taxon>
        <taxon>Collybiopsis luxurians</taxon>
    </lineage>
</organism>
<dbReference type="EMBL" id="KN834779">
    <property type="protein sequence ID" value="KIK59517.1"/>
    <property type="molecule type" value="Genomic_DNA"/>
</dbReference>
<feature type="transmembrane region" description="Helical" evidence="1">
    <location>
        <begin position="52"/>
        <end position="74"/>
    </location>
</feature>
<keyword evidence="1" id="KW-0812">Transmembrane</keyword>
<dbReference type="InterPro" id="IPR036770">
    <property type="entry name" value="Ankyrin_rpt-contain_sf"/>
</dbReference>
<dbReference type="Proteomes" id="UP000053593">
    <property type="component" value="Unassembled WGS sequence"/>
</dbReference>
<feature type="transmembrane region" description="Helical" evidence="1">
    <location>
        <begin position="86"/>
        <end position="106"/>
    </location>
</feature>
<feature type="transmembrane region" description="Helical" evidence="1">
    <location>
        <begin position="146"/>
        <end position="167"/>
    </location>
</feature>